<evidence type="ECO:0000313" key="4">
    <source>
        <dbReference type="EMBL" id="KAF4667264.1"/>
    </source>
</evidence>
<proteinExistence type="predicted"/>
<feature type="binding site" evidence="2">
    <location>
        <begin position="13"/>
        <end position="20"/>
    </location>
    <ligand>
        <name>substrate</name>
    </ligand>
</feature>
<dbReference type="PANTHER" id="PTHR47821">
    <property type="entry name" value="PHOSPHOGLYCERATE MUTASE FAMILY PROTEIN"/>
    <property type="match status" value="1"/>
</dbReference>
<dbReference type="GO" id="GO:0003824">
    <property type="term" value="F:catalytic activity"/>
    <property type="evidence" value="ECO:0007669"/>
    <property type="project" value="InterPro"/>
</dbReference>
<accession>A0A7J6M6X6</accession>
<dbReference type="OrthoDB" id="354304at2759"/>
<protein>
    <recommendedName>
        <fullName evidence="6">Phosphoglycerate mutase</fullName>
    </recommendedName>
</protein>
<dbReference type="InterPro" id="IPR029033">
    <property type="entry name" value="His_PPase_superfam"/>
</dbReference>
<evidence type="ECO:0000313" key="5">
    <source>
        <dbReference type="Proteomes" id="UP000591131"/>
    </source>
</evidence>
<name>A0A7J6M6X6_PERCH</name>
<dbReference type="EMBL" id="JAAPAO010000215">
    <property type="protein sequence ID" value="KAF4667264.1"/>
    <property type="molecule type" value="Genomic_DNA"/>
</dbReference>
<dbReference type="Gene3D" id="3.40.50.1240">
    <property type="entry name" value="Phosphoglycerate mutase-like"/>
    <property type="match status" value="1"/>
</dbReference>
<dbReference type="SMART" id="SM00855">
    <property type="entry name" value="PGAM"/>
    <property type="match status" value="1"/>
</dbReference>
<dbReference type="InterPro" id="IPR013078">
    <property type="entry name" value="His_Pase_superF_clade-1"/>
</dbReference>
<dbReference type="AlphaFoldDB" id="A0A7J6M6X6"/>
<dbReference type="InterPro" id="IPR001345">
    <property type="entry name" value="PG/BPGM_mutase_AS"/>
</dbReference>
<keyword evidence="5" id="KW-1185">Reference proteome</keyword>
<dbReference type="CDD" id="cd07067">
    <property type="entry name" value="HP_PGM_like"/>
    <property type="match status" value="1"/>
</dbReference>
<dbReference type="PANTHER" id="PTHR47821:SF2">
    <property type="entry name" value="PHOSPHOGLYCERATE MUTASE FAMILY PROTEIN"/>
    <property type="match status" value="1"/>
</dbReference>
<reference evidence="4 5" key="1">
    <citation type="submission" date="2020-04" db="EMBL/GenBank/DDBJ databases">
        <title>Perkinsus chesapeaki whole genome sequence.</title>
        <authorList>
            <person name="Bogema D.R."/>
        </authorList>
    </citation>
    <scope>NUCLEOTIDE SEQUENCE [LARGE SCALE GENOMIC DNA]</scope>
    <source>
        <strain evidence="4">ATCC PRA-425</strain>
    </source>
</reference>
<dbReference type="Proteomes" id="UP000591131">
    <property type="component" value="Unassembled WGS sequence"/>
</dbReference>
<evidence type="ECO:0000256" key="1">
    <source>
        <dbReference type="PIRSR" id="PIRSR613078-1"/>
    </source>
</evidence>
<dbReference type="SUPFAM" id="SSF53254">
    <property type="entry name" value="Phosphoglycerate mutase-like"/>
    <property type="match status" value="1"/>
</dbReference>
<feature type="active site" description="Proton donor/acceptor" evidence="1">
    <location>
        <position position="101"/>
    </location>
</feature>
<evidence type="ECO:0008006" key="6">
    <source>
        <dbReference type="Google" id="ProtNLM"/>
    </source>
</evidence>
<evidence type="ECO:0000256" key="2">
    <source>
        <dbReference type="PIRSR" id="PIRSR613078-2"/>
    </source>
</evidence>
<comment type="caution">
    <text evidence="4">The sequence shown here is derived from an EMBL/GenBank/DDBJ whole genome shotgun (WGS) entry which is preliminary data.</text>
</comment>
<organism evidence="4 5">
    <name type="scientific">Perkinsus chesapeaki</name>
    <name type="common">Clam parasite</name>
    <name type="synonym">Perkinsus andrewsi</name>
    <dbReference type="NCBI Taxonomy" id="330153"/>
    <lineage>
        <taxon>Eukaryota</taxon>
        <taxon>Sar</taxon>
        <taxon>Alveolata</taxon>
        <taxon>Perkinsozoa</taxon>
        <taxon>Perkinsea</taxon>
        <taxon>Perkinsida</taxon>
        <taxon>Perkinsidae</taxon>
        <taxon>Perkinsus</taxon>
    </lineage>
</organism>
<dbReference type="PROSITE" id="PS00175">
    <property type="entry name" value="PG_MUTASE"/>
    <property type="match status" value="1"/>
</dbReference>
<gene>
    <name evidence="4" type="ORF">FOL47_003666</name>
</gene>
<sequence>MSNSPLPSIYLLRHGQSEANVAHLIVSNPTIGCSSYGLTDTGREKVRASAKAFVQEHSAATRSDIAVVSSDFLRAKETAEIFASEVGFPAESIQYDTRLRERWFGSFDMANDGSYKKMWEKDADGDSLDSIGAESTDSVAARSMAAVKDHVKGGHKAVVFVSHGDVLQILQTALLDMPPSQHRTAVDNIDPGDLRRVDPRVNLGE</sequence>
<dbReference type="Pfam" id="PF00300">
    <property type="entry name" value="His_Phos_1"/>
    <property type="match status" value="1"/>
</dbReference>
<feature type="active site" description="Tele-phosphohistidine intermediate" evidence="1">
    <location>
        <position position="14"/>
    </location>
</feature>
<evidence type="ECO:0000256" key="3">
    <source>
        <dbReference type="SAM" id="MobiDB-lite"/>
    </source>
</evidence>
<feature type="region of interest" description="Disordered" evidence="3">
    <location>
        <begin position="181"/>
        <end position="205"/>
    </location>
</feature>
<feature type="binding site" evidence="2">
    <location>
        <position position="74"/>
    </location>
    <ligand>
        <name>substrate</name>
    </ligand>
</feature>